<dbReference type="Gene3D" id="1.10.1670.40">
    <property type="match status" value="1"/>
</dbReference>
<dbReference type="SMART" id="SM00478">
    <property type="entry name" value="ENDO3c"/>
    <property type="match status" value="1"/>
</dbReference>
<protein>
    <recommendedName>
        <fullName evidence="2">DNA-3-methyladenine glycosylase II</fullName>
        <ecNumber evidence="2">3.2.2.21</ecNumber>
    </recommendedName>
</protein>
<dbReference type="PANTHER" id="PTHR43003:SF5">
    <property type="entry name" value="DNA-3-METHYLADENINE GLYCOSYLASE"/>
    <property type="match status" value="1"/>
</dbReference>
<feature type="domain" description="HhH-GPD" evidence="5">
    <location>
        <begin position="93"/>
        <end position="240"/>
    </location>
</feature>
<dbReference type="KEGG" id="lcae:K3721_08525"/>
<dbReference type="GO" id="GO:0032993">
    <property type="term" value="C:protein-DNA complex"/>
    <property type="evidence" value="ECO:0007669"/>
    <property type="project" value="TreeGrafter"/>
</dbReference>
<evidence type="ECO:0000313" key="6">
    <source>
        <dbReference type="EMBL" id="UWQ55569.1"/>
    </source>
</evidence>
<dbReference type="GO" id="GO:0006307">
    <property type="term" value="P:DNA alkylation repair"/>
    <property type="evidence" value="ECO:0007669"/>
    <property type="project" value="TreeGrafter"/>
</dbReference>
<dbReference type="GO" id="GO:0032131">
    <property type="term" value="F:alkylated DNA binding"/>
    <property type="evidence" value="ECO:0007669"/>
    <property type="project" value="TreeGrafter"/>
</dbReference>
<dbReference type="SUPFAM" id="SSF48150">
    <property type="entry name" value="DNA-glycosylase"/>
    <property type="match status" value="1"/>
</dbReference>
<dbReference type="AlphaFoldDB" id="A0A9Q9M4N3"/>
<dbReference type="Pfam" id="PF00730">
    <property type="entry name" value="HhH-GPD"/>
    <property type="match status" value="1"/>
</dbReference>
<dbReference type="Gene3D" id="1.10.340.30">
    <property type="entry name" value="Hypothetical protein, domain 2"/>
    <property type="match status" value="1"/>
</dbReference>
<gene>
    <name evidence="6" type="ORF">K3721_08525</name>
</gene>
<evidence type="ECO:0000256" key="4">
    <source>
        <dbReference type="ARBA" id="ARBA00023204"/>
    </source>
</evidence>
<keyword evidence="3" id="KW-0227">DNA damage</keyword>
<dbReference type="GO" id="GO:0008725">
    <property type="term" value="F:DNA-3-methyladenine glycosylase activity"/>
    <property type="evidence" value="ECO:0007669"/>
    <property type="project" value="TreeGrafter"/>
</dbReference>
<dbReference type="Proteomes" id="UP001058713">
    <property type="component" value="Chromosome"/>
</dbReference>
<dbReference type="EC" id="3.2.2.21" evidence="2"/>
<dbReference type="InterPro" id="IPR003265">
    <property type="entry name" value="HhH-GPD_domain"/>
</dbReference>
<evidence type="ECO:0000259" key="5">
    <source>
        <dbReference type="SMART" id="SM00478"/>
    </source>
</evidence>
<evidence type="ECO:0000256" key="3">
    <source>
        <dbReference type="ARBA" id="ARBA00022763"/>
    </source>
</evidence>
<sequence length="249" mass="27266">MRNGEYVEEQASGIGVPITLSFNSCQSGGDVASEVQTFLPGVGRIIQYDGCVSEGAAWLAAQDSRFARALELTGALPLRRRPDGFAELLSAIVSQQVSVASANAIWTRMKEAELTGPREILAATDDDLRAAGLSRQKIRYARALADARIDFKALRGAPDAEVIATLVQVPGIGLWTAEIYAMFSLGRADVFAHGDLALQEAARVLFELPARPKEREMRQMAEAWSPWRSVAARILWAYYRVAKDREGIR</sequence>
<dbReference type="InterPro" id="IPR051912">
    <property type="entry name" value="Alkylbase_DNA_Glycosylase/TA"/>
</dbReference>
<reference evidence="6" key="1">
    <citation type="submission" date="2021-08" db="EMBL/GenBank/DDBJ databases">
        <authorList>
            <person name="Nwanade C."/>
            <person name="Wang M."/>
            <person name="Masoudi A."/>
            <person name="Yu Z."/>
            <person name="Liu J."/>
        </authorList>
    </citation>
    <scope>NUCLEOTIDE SEQUENCE</scope>
    <source>
        <strain evidence="6">S122</strain>
    </source>
</reference>
<name>A0A9Q9M4N3_LEICA</name>
<dbReference type="PANTHER" id="PTHR43003">
    <property type="entry name" value="DNA-3-METHYLADENINE GLYCOSYLASE"/>
    <property type="match status" value="1"/>
</dbReference>
<dbReference type="GO" id="GO:0043916">
    <property type="term" value="F:DNA-7-methylguanine glycosylase activity"/>
    <property type="evidence" value="ECO:0007669"/>
    <property type="project" value="TreeGrafter"/>
</dbReference>
<dbReference type="CDD" id="cd00056">
    <property type="entry name" value="ENDO3c"/>
    <property type="match status" value="1"/>
</dbReference>
<organism evidence="6 7">
    <name type="scientific">Leisingera caerulea</name>
    <name type="common">Phaeobacter caeruleus</name>
    <dbReference type="NCBI Taxonomy" id="506591"/>
    <lineage>
        <taxon>Bacteria</taxon>
        <taxon>Pseudomonadati</taxon>
        <taxon>Pseudomonadota</taxon>
        <taxon>Alphaproteobacteria</taxon>
        <taxon>Rhodobacterales</taxon>
        <taxon>Roseobacteraceae</taxon>
        <taxon>Leisingera</taxon>
    </lineage>
</organism>
<dbReference type="GO" id="GO:0005737">
    <property type="term" value="C:cytoplasm"/>
    <property type="evidence" value="ECO:0007669"/>
    <property type="project" value="TreeGrafter"/>
</dbReference>
<proteinExistence type="predicted"/>
<accession>A0A9Q9M4N3</accession>
<evidence type="ECO:0000256" key="2">
    <source>
        <dbReference type="ARBA" id="ARBA00012000"/>
    </source>
</evidence>
<keyword evidence="4" id="KW-0234">DNA repair</keyword>
<dbReference type="EMBL" id="CP081070">
    <property type="protein sequence ID" value="UWQ55569.1"/>
    <property type="molecule type" value="Genomic_DNA"/>
</dbReference>
<dbReference type="InterPro" id="IPR011257">
    <property type="entry name" value="DNA_glycosylase"/>
</dbReference>
<dbReference type="GO" id="GO:0006285">
    <property type="term" value="P:base-excision repair, AP site formation"/>
    <property type="evidence" value="ECO:0007669"/>
    <property type="project" value="TreeGrafter"/>
</dbReference>
<comment type="catalytic activity">
    <reaction evidence="1">
        <text>Hydrolysis of alkylated DNA, releasing 3-methyladenine, 3-methylguanine, 7-methylguanine and 7-methyladenine.</text>
        <dbReference type="EC" id="3.2.2.21"/>
    </reaction>
</comment>
<evidence type="ECO:0000256" key="1">
    <source>
        <dbReference type="ARBA" id="ARBA00000086"/>
    </source>
</evidence>
<evidence type="ECO:0000313" key="7">
    <source>
        <dbReference type="Proteomes" id="UP001058713"/>
    </source>
</evidence>